<protein>
    <submittedName>
        <fullName evidence="2">CLUMA_CG006423, isoform A</fullName>
    </submittedName>
</protein>
<organism evidence="2 3">
    <name type="scientific">Clunio marinus</name>
    <dbReference type="NCBI Taxonomy" id="568069"/>
    <lineage>
        <taxon>Eukaryota</taxon>
        <taxon>Metazoa</taxon>
        <taxon>Ecdysozoa</taxon>
        <taxon>Arthropoda</taxon>
        <taxon>Hexapoda</taxon>
        <taxon>Insecta</taxon>
        <taxon>Pterygota</taxon>
        <taxon>Neoptera</taxon>
        <taxon>Endopterygota</taxon>
        <taxon>Diptera</taxon>
        <taxon>Nematocera</taxon>
        <taxon>Chironomoidea</taxon>
        <taxon>Chironomidae</taxon>
        <taxon>Clunio</taxon>
    </lineage>
</organism>
<reference evidence="2 3" key="1">
    <citation type="submission" date="2015-04" db="EMBL/GenBank/DDBJ databases">
        <authorList>
            <person name="Syromyatnikov M.Y."/>
            <person name="Popov V.N."/>
        </authorList>
    </citation>
    <scope>NUCLEOTIDE SEQUENCE [LARGE SCALE GENOMIC DNA]</scope>
</reference>
<keyword evidence="3" id="KW-1185">Reference proteome</keyword>
<feature type="region of interest" description="Disordered" evidence="1">
    <location>
        <begin position="1"/>
        <end position="22"/>
    </location>
</feature>
<gene>
    <name evidence="2" type="ORF">CLUMA_CG006423</name>
</gene>
<accession>A0A1J1HXR7</accession>
<sequence length="98" mass="11569">MKSDKQEERKEKENQEDKSKAKHNHIVQSIFDLISHKQKLHVNLLSSSLSKHISFSDNFPIHNSYHSDKNENGWIEIKMENSPYVEGFITTRELKLFT</sequence>
<feature type="compositionally biased region" description="Basic and acidic residues" evidence="1">
    <location>
        <begin position="1"/>
        <end position="19"/>
    </location>
</feature>
<evidence type="ECO:0000313" key="2">
    <source>
        <dbReference type="EMBL" id="CRK92813.1"/>
    </source>
</evidence>
<proteinExistence type="predicted"/>
<name>A0A1J1HXR7_9DIPT</name>
<evidence type="ECO:0000313" key="3">
    <source>
        <dbReference type="Proteomes" id="UP000183832"/>
    </source>
</evidence>
<dbReference type="EMBL" id="CVRI01000035">
    <property type="protein sequence ID" value="CRK92813.1"/>
    <property type="molecule type" value="Genomic_DNA"/>
</dbReference>
<dbReference type="AlphaFoldDB" id="A0A1J1HXR7"/>
<dbReference type="Proteomes" id="UP000183832">
    <property type="component" value="Unassembled WGS sequence"/>
</dbReference>
<evidence type="ECO:0000256" key="1">
    <source>
        <dbReference type="SAM" id="MobiDB-lite"/>
    </source>
</evidence>